<dbReference type="SUPFAM" id="SSF55874">
    <property type="entry name" value="ATPase domain of HSP90 chaperone/DNA topoisomerase II/histidine kinase"/>
    <property type="match status" value="1"/>
</dbReference>
<dbReference type="CDD" id="cd17546">
    <property type="entry name" value="REC_hyHK_CKI1_RcsC-like"/>
    <property type="match status" value="2"/>
</dbReference>
<feature type="domain" description="Response regulatory" evidence="15">
    <location>
        <begin position="713"/>
        <end position="830"/>
    </location>
</feature>
<dbReference type="PROSITE" id="PS50110">
    <property type="entry name" value="RESPONSE_REGULATORY"/>
    <property type="match status" value="2"/>
</dbReference>
<dbReference type="FunFam" id="1.10.287.130:FF:000002">
    <property type="entry name" value="Two-component osmosensing histidine kinase"/>
    <property type="match status" value="1"/>
</dbReference>
<evidence type="ECO:0000256" key="11">
    <source>
        <dbReference type="PROSITE-ProRule" id="PRU00169"/>
    </source>
</evidence>
<evidence type="ECO:0000256" key="7">
    <source>
        <dbReference type="ARBA" id="ARBA00022840"/>
    </source>
</evidence>
<keyword evidence="8" id="KW-0902">Two-component regulatory system</keyword>
<dbReference type="GO" id="GO:0000155">
    <property type="term" value="F:phosphorelay sensor kinase activity"/>
    <property type="evidence" value="ECO:0007669"/>
    <property type="project" value="InterPro"/>
</dbReference>
<comment type="catalytic activity">
    <reaction evidence="1">
        <text>ATP + protein L-histidine = ADP + protein N-phospho-L-histidine.</text>
        <dbReference type="EC" id="2.7.13.3"/>
    </reaction>
</comment>
<dbReference type="CDD" id="cd00082">
    <property type="entry name" value="HisKA"/>
    <property type="match status" value="1"/>
</dbReference>
<sequence>MKAGPLRSAAGQLLWTRTNGRVMVAINQLLIAQLDYALFVSLSVLTLLLLTFWFWKTVRTNRTLLMAWGLLPIVLVTGWFLVDAAGRREQLRLQKRIEGLAPTYADEMASMGHARITTATAPDDPLYLAMIEKQIRWLQINRAVADIYTFRKSPAGNQLIVDSETDYSRDGRYDGDREQRTAIGEVWVEQDAAISKAYAGTAAFDDKISSDRWGDWVSAYAPIRDADGRLDAVLGIDFAAQDWVAAIARARRFAIGFLAVIVTIGLASTSIISLLQTSLIERQQTSHELLLAKEQAEAATVSKSEFLANMSHEIRTPMNGIIGMTDLLAGTDLDHQQQEYLRIVKQSAASLLGLLNDILDFSKIEAGKLELESIRFGLRDCVEKTVQTLTFRASEKQLEICCRIDPTLPDTLVGDPGRLSQVLINLAGNAIKFTEQGEILINVQQESRTADRLLLRCEVRDSGIGIAPEKLDSIFTAFSQEDASTTRRFGGTGLGLAICSQLVKLMGGKIWADSEKGTGTTFYFTSSFEISATKLRSLEKIDDLAGLSVLIVDDNHTNRVILEEILKTWRLHPVAVDSGPAALTEMRRALAAGLPYRLALLDCMMPEMDGFELAQIIRDEAGLRDCQLLMISSAAGQGDHAKCRQIGIARYLTKPVIQSQLIDTIIELMSEASADELDAVPEQTDSASIRASDDSTPRSPADVEPAESGQPLKILLVEDGIVNQKVAMAMLRKYQHRVVLAEDGREALQAFQREPFDLILMDVQMPTMDGLEATAAIRAAEQPPARIPIIAMTASAMKGDRQRCLDAGMDDYLSKPIEAKQLYDRISTLAAKLASNPTHAR</sequence>
<dbReference type="InterPro" id="IPR036890">
    <property type="entry name" value="HATPase_C_sf"/>
</dbReference>
<feature type="domain" description="Response regulatory" evidence="15">
    <location>
        <begin position="548"/>
        <end position="669"/>
    </location>
</feature>
<feature type="modified residue" description="4-aspartylphosphate" evidence="11">
    <location>
        <position position="762"/>
    </location>
</feature>
<dbReference type="SMART" id="SM00387">
    <property type="entry name" value="HATPase_c"/>
    <property type="match status" value="1"/>
</dbReference>
<evidence type="ECO:0000256" key="5">
    <source>
        <dbReference type="ARBA" id="ARBA00022741"/>
    </source>
</evidence>
<feature type="transmembrane region" description="Helical" evidence="13">
    <location>
        <begin position="36"/>
        <end position="55"/>
    </location>
</feature>
<dbReference type="SUPFAM" id="SSF52172">
    <property type="entry name" value="CheY-like"/>
    <property type="match status" value="2"/>
</dbReference>
<dbReference type="EC" id="2.7.13.3" evidence="2"/>
<dbReference type="InterPro" id="IPR011006">
    <property type="entry name" value="CheY-like_superfamily"/>
</dbReference>
<dbReference type="FunFam" id="3.30.565.10:FF:000010">
    <property type="entry name" value="Sensor histidine kinase RcsC"/>
    <property type="match status" value="1"/>
</dbReference>
<dbReference type="GO" id="GO:0005524">
    <property type="term" value="F:ATP binding"/>
    <property type="evidence" value="ECO:0007669"/>
    <property type="project" value="UniProtKB-KW"/>
</dbReference>
<feature type="region of interest" description="Disordered" evidence="12">
    <location>
        <begin position="676"/>
        <end position="707"/>
    </location>
</feature>
<evidence type="ECO:0000256" key="10">
    <source>
        <dbReference type="ARBA" id="ARBA00068150"/>
    </source>
</evidence>
<dbReference type="Pfam" id="PF00512">
    <property type="entry name" value="HisKA"/>
    <property type="match status" value="1"/>
</dbReference>
<name>A0A518IT85_9BACT</name>
<comment type="subunit">
    <text evidence="9">At low DSF concentrations, interacts with RpfF.</text>
</comment>
<dbReference type="Pfam" id="PF00072">
    <property type="entry name" value="Response_reg"/>
    <property type="match status" value="2"/>
</dbReference>
<dbReference type="Proteomes" id="UP000316770">
    <property type="component" value="Chromosome"/>
</dbReference>
<dbReference type="SMART" id="SM00448">
    <property type="entry name" value="REC"/>
    <property type="match status" value="2"/>
</dbReference>
<evidence type="ECO:0000256" key="4">
    <source>
        <dbReference type="ARBA" id="ARBA00022679"/>
    </source>
</evidence>
<evidence type="ECO:0000256" key="2">
    <source>
        <dbReference type="ARBA" id="ARBA00012438"/>
    </source>
</evidence>
<keyword evidence="5" id="KW-0547">Nucleotide-binding</keyword>
<dbReference type="InterPro" id="IPR001789">
    <property type="entry name" value="Sig_transdc_resp-reg_receiver"/>
</dbReference>
<evidence type="ECO:0000256" key="8">
    <source>
        <dbReference type="ARBA" id="ARBA00023012"/>
    </source>
</evidence>
<dbReference type="PROSITE" id="PS50109">
    <property type="entry name" value="HIS_KIN"/>
    <property type="match status" value="1"/>
</dbReference>
<dbReference type="Gene3D" id="3.30.565.10">
    <property type="entry name" value="Histidine kinase-like ATPase, C-terminal domain"/>
    <property type="match status" value="1"/>
</dbReference>
<dbReference type="AlphaFoldDB" id="A0A518IT85"/>
<dbReference type="EMBL" id="CP036318">
    <property type="protein sequence ID" value="QDV56297.1"/>
    <property type="molecule type" value="Genomic_DNA"/>
</dbReference>
<dbReference type="PANTHER" id="PTHR45339:SF1">
    <property type="entry name" value="HYBRID SIGNAL TRANSDUCTION HISTIDINE KINASE J"/>
    <property type="match status" value="1"/>
</dbReference>
<evidence type="ECO:0000259" key="14">
    <source>
        <dbReference type="PROSITE" id="PS50109"/>
    </source>
</evidence>
<dbReference type="PRINTS" id="PR00344">
    <property type="entry name" value="BCTRLSENSOR"/>
</dbReference>
<evidence type="ECO:0000313" key="16">
    <source>
        <dbReference type="EMBL" id="QDV56297.1"/>
    </source>
</evidence>
<evidence type="ECO:0000259" key="15">
    <source>
        <dbReference type="PROSITE" id="PS50110"/>
    </source>
</evidence>
<feature type="domain" description="Histidine kinase" evidence="14">
    <location>
        <begin position="309"/>
        <end position="530"/>
    </location>
</feature>
<organism evidence="16 17">
    <name type="scientific">Rosistilla oblonga</name>
    <dbReference type="NCBI Taxonomy" id="2527990"/>
    <lineage>
        <taxon>Bacteria</taxon>
        <taxon>Pseudomonadati</taxon>
        <taxon>Planctomycetota</taxon>
        <taxon>Planctomycetia</taxon>
        <taxon>Pirellulales</taxon>
        <taxon>Pirellulaceae</taxon>
        <taxon>Rosistilla</taxon>
    </lineage>
</organism>
<dbReference type="PANTHER" id="PTHR45339">
    <property type="entry name" value="HYBRID SIGNAL TRANSDUCTION HISTIDINE KINASE J"/>
    <property type="match status" value="1"/>
</dbReference>
<dbReference type="InterPro" id="IPR005467">
    <property type="entry name" value="His_kinase_dom"/>
</dbReference>
<keyword evidence="13" id="KW-0472">Membrane</keyword>
<dbReference type="InterPro" id="IPR003661">
    <property type="entry name" value="HisK_dim/P_dom"/>
</dbReference>
<dbReference type="Gene3D" id="3.40.50.2300">
    <property type="match status" value="2"/>
</dbReference>
<dbReference type="Gene3D" id="1.10.287.130">
    <property type="match status" value="1"/>
</dbReference>
<dbReference type="SUPFAM" id="SSF47384">
    <property type="entry name" value="Homodimeric domain of signal transducing histidine kinase"/>
    <property type="match status" value="1"/>
</dbReference>
<dbReference type="InterPro" id="IPR004358">
    <property type="entry name" value="Sig_transdc_His_kin-like_C"/>
</dbReference>
<protein>
    <recommendedName>
        <fullName evidence="10">Sensory/regulatory protein RpfC</fullName>
        <ecNumber evidence="2">2.7.13.3</ecNumber>
    </recommendedName>
</protein>
<accession>A0A518IT85</accession>
<dbReference type="InterPro" id="IPR003594">
    <property type="entry name" value="HATPase_dom"/>
</dbReference>
<keyword evidence="4 16" id="KW-0808">Transferase</keyword>
<proteinExistence type="predicted"/>
<evidence type="ECO:0000256" key="13">
    <source>
        <dbReference type="SAM" id="Phobius"/>
    </source>
</evidence>
<evidence type="ECO:0000313" key="17">
    <source>
        <dbReference type="Proteomes" id="UP000316770"/>
    </source>
</evidence>
<dbReference type="SMART" id="SM00388">
    <property type="entry name" value="HisKA"/>
    <property type="match status" value="1"/>
</dbReference>
<keyword evidence="13" id="KW-1133">Transmembrane helix</keyword>
<feature type="transmembrane region" description="Helical" evidence="13">
    <location>
        <begin position="67"/>
        <end position="86"/>
    </location>
</feature>
<evidence type="ECO:0000256" key="3">
    <source>
        <dbReference type="ARBA" id="ARBA00022553"/>
    </source>
</evidence>
<dbReference type="Pfam" id="PF02518">
    <property type="entry name" value="HATPase_c"/>
    <property type="match status" value="1"/>
</dbReference>
<feature type="transmembrane region" description="Helical" evidence="13">
    <location>
        <begin position="253"/>
        <end position="275"/>
    </location>
</feature>
<dbReference type="CDD" id="cd16922">
    <property type="entry name" value="HATPase_EvgS-ArcB-TorS-like"/>
    <property type="match status" value="1"/>
</dbReference>
<evidence type="ECO:0000256" key="6">
    <source>
        <dbReference type="ARBA" id="ARBA00022777"/>
    </source>
</evidence>
<keyword evidence="17" id="KW-1185">Reference proteome</keyword>
<reference evidence="16 17" key="1">
    <citation type="submission" date="2019-02" db="EMBL/GenBank/DDBJ databases">
        <title>Deep-cultivation of Planctomycetes and their phenomic and genomic characterization uncovers novel biology.</title>
        <authorList>
            <person name="Wiegand S."/>
            <person name="Jogler M."/>
            <person name="Boedeker C."/>
            <person name="Pinto D."/>
            <person name="Vollmers J."/>
            <person name="Rivas-Marin E."/>
            <person name="Kohn T."/>
            <person name="Peeters S.H."/>
            <person name="Heuer A."/>
            <person name="Rast P."/>
            <person name="Oberbeckmann S."/>
            <person name="Bunk B."/>
            <person name="Jeske O."/>
            <person name="Meyerdierks A."/>
            <person name="Storesund J.E."/>
            <person name="Kallscheuer N."/>
            <person name="Luecker S."/>
            <person name="Lage O.M."/>
            <person name="Pohl T."/>
            <person name="Merkel B.J."/>
            <person name="Hornburger P."/>
            <person name="Mueller R.-W."/>
            <person name="Bruemmer F."/>
            <person name="Labrenz M."/>
            <person name="Spormann A.M."/>
            <person name="Op den Camp H."/>
            <person name="Overmann J."/>
            <person name="Amann R."/>
            <person name="Jetten M.S.M."/>
            <person name="Mascher T."/>
            <person name="Medema M.H."/>
            <person name="Devos D.P."/>
            <person name="Kaster A.-K."/>
            <person name="Ovreas L."/>
            <person name="Rohde M."/>
            <person name="Galperin M.Y."/>
            <person name="Jogler C."/>
        </authorList>
    </citation>
    <scope>NUCLEOTIDE SEQUENCE [LARGE SCALE GENOMIC DNA]</scope>
    <source>
        <strain evidence="16 17">Mal33</strain>
    </source>
</reference>
<gene>
    <name evidence="16" type="primary">barA_3</name>
    <name evidence="16" type="ORF">Mal33_22790</name>
</gene>
<dbReference type="InterPro" id="IPR036097">
    <property type="entry name" value="HisK_dim/P_sf"/>
</dbReference>
<keyword evidence="13" id="KW-0812">Transmembrane</keyword>
<evidence type="ECO:0000256" key="12">
    <source>
        <dbReference type="SAM" id="MobiDB-lite"/>
    </source>
</evidence>
<keyword evidence="6 16" id="KW-0418">Kinase</keyword>
<keyword evidence="3 11" id="KW-0597">Phosphoprotein</keyword>
<evidence type="ECO:0000256" key="1">
    <source>
        <dbReference type="ARBA" id="ARBA00000085"/>
    </source>
</evidence>
<evidence type="ECO:0000256" key="9">
    <source>
        <dbReference type="ARBA" id="ARBA00064003"/>
    </source>
</evidence>
<keyword evidence="7" id="KW-0067">ATP-binding</keyword>
<feature type="modified residue" description="4-aspartylphosphate" evidence="11">
    <location>
        <position position="602"/>
    </location>
</feature>